<evidence type="ECO:0000313" key="2">
    <source>
        <dbReference type="EMBL" id="MDA2804848.1"/>
    </source>
</evidence>
<dbReference type="Proteomes" id="UP001165685">
    <property type="component" value="Unassembled WGS sequence"/>
</dbReference>
<evidence type="ECO:0000313" key="3">
    <source>
        <dbReference type="Proteomes" id="UP001165685"/>
    </source>
</evidence>
<organism evidence="2 3">
    <name type="scientific">Nocardiopsis suaedae</name>
    <dbReference type="NCBI Taxonomy" id="3018444"/>
    <lineage>
        <taxon>Bacteria</taxon>
        <taxon>Bacillati</taxon>
        <taxon>Actinomycetota</taxon>
        <taxon>Actinomycetes</taxon>
        <taxon>Streptosporangiales</taxon>
        <taxon>Nocardiopsidaceae</taxon>
        <taxon>Nocardiopsis</taxon>
    </lineage>
</organism>
<evidence type="ECO:0000256" key="1">
    <source>
        <dbReference type="SAM" id="Phobius"/>
    </source>
</evidence>
<reference evidence="2" key="1">
    <citation type="submission" date="2023-01" db="EMBL/GenBank/DDBJ databases">
        <title>Draft genome sequence of Nocardiopsis sp. LSu2-4 isolated from halophytes.</title>
        <authorList>
            <person name="Duangmal K."/>
            <person name="Chantavorakit T."/>
        </authorList>
    </citation>
    <scope>NUCLEOTIDE SEQUENCE</scope>
    <source>
        <strain evidence="2">LSu2-4</strain>
    </source>
</reference>
<name>A0ABT4TJH8_9ACTN</name>
<feature type="transmembrane region" description="Helical" evidence="1">
    <location>
        <begin position="179"/>
        <end position="204"/>
    </location>
</feature>
<feature type="transmembrane region" description="Helical" evidence="1">
    <location>
        <begin position="44"/>
        <end position="64"/>
    </location>
</feature>
<dbReference type="RefSeq" id="WP_270677447.1">
    <property type="nucleotide sequence ID" value="NZ_JAQFWP010000014.1"/>
</dbReference>
<protein>
    <submittedName>
        <fullName evidence="2">Uncharacterized protein</fullName>
    </submittedName>
</protein>
<gene>
    <name evidence="2" type="ORF">O4U47_10015</name>
</gene>
<keyword evidence="1" id="KW-0472">Membrane</keyword>
<feature type="transmembrane region" description="Helical" evidence="1">
    <location>
        <begin position="137"/>
        <end position="159"/>
    </location>
</feature>
<keyword evidence="3" id="KW-1185">Reference proteome</keyword>
<keyword evidence="1" id="KW-0812">Transmembrane</keyword>
<dbReference type="EMBL" id="JAQFWP010000014">
    <property type="protein sequence ID" value="MDA2804848.1"/>
    <property type="molecule type" value="Genomic_DNA"/>
</dbReference>
<accession>A0ABT4TJH8</accession>
<proteinExistence type="predicted"/>
<feature type="transmembrane region" description="Helical" evidence="1">
    <location>
        <begin position="110"/>
        <end position="128"/>
    </location>
</feature>
<keyword evidence="1" id="KW-1133">Transmembrane helix</keyword>
<comment type="caution">
    <text evidence="2">The sequence shown here is derived from an EMBL/GenBank/DDBJ whole genome shotgun (WGS) entry which is preliminary data.</text>
</comment>
<sequence>MPQPLSPTARALRPAVLLTGAWFAAVLAAAAAGAFPTPGDFPPVAIGLAVAVPPGVAVWSAVASQRFRDWARSLDLRFLTLLQTWRCVGLAFIALAAIDALPGGFALPAGYGDVFVGVTAPLVALYVIGRGRLGQRIYLAWTAFGVLDLLNAVAMGVLFSDNPIGLLATGIDTDLMEELPMVLIPTFGVPLTLILHLISAINVIGNPATRQAQENASVDGPVPERI</sequence>
<feature type="transmembrane region" description="Helical" evidence="1">
    <location>
        <begin position="76"/>
        <end position="98"/>
    </location>
</feature>